<accession>A0A8K0MLU3</accession>
<keyword evidence="1" id="KW-0175">Coiled coil</keyword>
<feature type="coiled-coil region" evidence="1">
    <location>
        <begin position="59"/>
        <end position="86"/>
    </location>
</feature>
<sequence length="102" mass="11027">MVVKMAKSSGRSGVLLGLPSTAEYLRTENLSDEALYEELQSSVKGWGLVESAETLVDVLRRMTDKIVTLQATLTRQENELREAARQGLENLGLGSSSSTPSA</sequence>
<gene>
    <name evidence="2" type="ORF">FNV43_RR07040</name>
</gene>
<protein>
    <submittedName>
        <fullName evidence="2">Uncharacterized protein</fullName>
    </submittedName>
</protein>
<dbReference type="EMBL" id="VOIH02000003">
    <property type="protein sequence ID" value="KAF3450951.1"/>
    <property type="molecule type" value="Genomic_DNA"/>
</dbReference>
<dbReference type="AlphaFoldDB" id="A0A8K0MLU3"/>
<evidence type="ECO:0000313" key="2">
    <source>
        <dbReference type="EMBL" id="KAF3450951.1"/>
    </source>
</evidence>
<name>A0A8K0MLU3_9ROSA</name>
<evidence type="ECO:0000313" key="3">
    <source>
        <dbReference type="Proteomes" id="UP000796880"/>
    </source>
</evidence>
<reference evidence="2" key="1">
    <citation type="submission" date="2020-03" db="EMBL/GenBank/DDBJ databases">
        <title>A high-quality chromosome-level genome assembly of a woody plant with both climbing and erect habits, Rhamnella rubrinervis.</title>
        <authorList>
            <person name="Lu Z."/>
            <person name="Yang Y."/>
            <person name="Zhu X."/>
            <person name="Sun Y."/>
        </authorList>
    </citation>
    <scope>NUCLEOTIDE SEQUENCE</scope>
    <source>
        <strain evidence="2">BYM</strain>
        <tissue evidence="2">Leaf</tissue>
    </source>
</reference>
<comment type="caution">
    <text evidence="2">The sequence shown here is derived from an EMBL/GenBank/DDBJ whole genome shotgun (WGS) entry which is preliminary data.</text>
</comment>
<dbReference type="Proteomes" id="UP000796880">
    <property type="component" value="Unassembled WGS sequence"/>
</dbReference>
<organism evidence="2 3">
    <name type="scientific">Rhamnella rubrinervis</name>
    <dbReference type="NCBI Taxonomy" id="2594499"/>
    <lineage>
        <taxon>Eukaryota</taxon>
        <taxon>Viridiplantae</taxon>
        <taxon>Streptophyta</taxon>
        <taxon>Embryophyta</taxon>
        <taxon>Tracheophyta</taxon>
        <taxon>Spermatophyta</taxon>
        <taxon>Magnoliopsida</taxon>
        <taxon>eudicotyledons</taxon>
        <taxon>Gunneridae</taxon>
        <taxon>Pentapetalae</taxon>
        <taxon>rosids</taxon>
        <taxon>fabids</taxon>
        <taxon>Rosales</taxon>
        <taxon>Rhamnaceae</taxon>
        <taxon>rhamnoid group</taxon>
        <taxon>Rhamneae</taxon>
        <taxon>Rhamnella</taxon>
    </lineage>
</organism>
<keyword evidence="3" id="KW-1185">Reference proteome</keyword>
<evidence type="ECO:0000256" key="1">
    <source>
        <dbReference type="SAM" id="Coils"/>
    </source>
</evidence>
<proteinExistence type="predicted"/>